<organism evidence="1">
    <name type="scientific">marine metagenome</name>
    <dbReference type="NCBI Taxonomy" id="408172"/>
    <lineage>
        <taxon>unclassified sequences</taxon>
        <taxon>metagenomes</taxon>
        <taxon>ecological metagenomes</taxon>
    </lineage>
</organism>
<dbReference type="EMBL" id="UINC01078336">
    <property type="protein sequence ID" value="SVC19318.1"/>
    <property type="molecule type" value="Genomic_DNA"/>
</dbReference>
<proteinExistence type="predicted"/>
<accession>A0A382K4X8</accession>
<sequence>MNKLIKILDKNGMNIEVGMIVKIKSNDVEECVVCGFDNGRVDVIELGEGFVIDGKEIEVVSELNG</sequence>
<protein>
    <submittedName>
        <fullName evidence="1">Uncharacterized protein</fullName>
    </submittedName>
</protein>
<reference evidence="1" key="1">
    <citation type="submission" date="2018-05" db="EMBL/GenBank/DDBJ databases">
        <authorList>
            <person name="Lanie J.A."/>
            <person name="Ng W.-L."/>
            <person name="Kazmierczak K.M."/>
            <person name="Andrzejewski T.M."/>
            <person name="Davidsen T.M."/>
            <person name="Wayne K.J."/>
            <person name="Tettelin H."/>
            <person name="Glass J.I."/>
            <person name="Rusch D."/>
            <person name="Podicherti R."/>
            <person name="Tsui H.-C.T."/>
            <person name="Winkler M.E."/>
        </authorList>
    </citation>
    <scope>NUCLEOTIDE SEQUENCE</scope>
</reference>
<dbReference type="AlphaFoldDB" id="A0A382K4X8"/>
<gene>
    <name evidence="1" type="ORF">METZ01_LOCUS272172</name>
</gene>
<name>A0A382K4X8_9ZZZZ</name>
<evidence type="ECO:0000313" key="1">
    <source>
        <dbReference type="EMBL" id="SVC19318.1"/>
    </source>
</evidence>